<dbReference type="EMBL" id="CP042469">
    <property type="protein sequence ID" value="QOX62316.1"/>
    <property type="molecule type" value="Genomic_DNA"/>
</dbReference>
<accession>A0ACD1A7H0</accession>
<organism evidence="1 2">
    <name type="scientific">Anoxybacterium hadale</name>
    <dbReference type="NCBI Taxonomy" id="3408580"/>
    <lineage>
        <taxon>Bacteria</taxon>
        <taxon>Bacillati</taxon>
        <taxon>Bacillota</taxon>
        <taxon>Clostridia</taxon>
        <taxon>Peptostreptococcales</taxon>
        <taxon>Anaerovoracaceae</taxon>
        <taxon>Anoxybacterium</taxon>
    </lineage>
</organism>
<name>A0ACD1A7H0_9FIRM</name>
<reference evidence="1" key="1">
    <citation type="submission" date="2019-08" db="EMBL/GenBank/DDBJ databases">
        <title>Genome sequence of Clostridiales bacterium MT110.</title>
        <authorList>
            <person name="Cao J."/>
        </authorList>
    </citation>
    <scope>NUCLEOTIDE SEQUENCE</scope>
    <source>
        <strain evidence="1">MT110</strain>
    </source>
</reference>
<sequence length="252" mass="27479">MKIAISGKGGVGKTTIASNIAKLFQKEGFQVYAVDADADSSLGLALGIDEAELNEIKPMIEMKELIGQLSGEGALYTLNPRVDSVIRSYSIDACGIRFLRMGGVKKGGSSCYCRENTFLKALMNALIMDTKEIVILDMGAGIEHLTRGTSANVDLMLVVTEPGRSSVQTARTVESLARELGIHEIRFIANKVRSEREKDFILSNFSQEELLGILGYDEEIAEKSMGYGQKPDAVDTQELEDLLYKVVTQAKS</sequence>
<evidence type="ECO:0000313" key="1">
    <source>
        <dbReference type="EMBL" id="QOX62316.1"/>
    </source>
</evidence>
<gene>
    <name evidence="1" type="ORF">FRZ06_02560</name>
</gene>
<keyword evidence="2" id="KW-1185">Reference proteome</keyword>
<evidence type="ECO:0000313" key="2">
    <source>
        <dbReference type="Proteomes" id="UP000594014"/>
    </source>
</evidence>
<protein>
    <submittedName>
        <fullName evidence="1">AAA family ATPase</fullName>
    </submittedName>
</protein>
<proteinExistence type="predicted"/>
<dbReference type="Proteomes" id="UP000594014">
    <property type="component" value="Chromosome"/>
</dbReference>